<organism evidence="2 3">
    <name type="scientific">Brevundimonas denitrificans</name>
    <dbReference type="NCBI Taxonomy" id="1443434"/>
    <lineage>
        <taxon>Bacteria</taxon>
        <taxon>Pseudomonadati</taxon>
        <taxon>Pseudomonadota</taxon>
        <taxon>Alphaproteobacteria</taxon>
        <taxon>Caulobacterales</taxon>
        <taxon>Caulobacteraceae</taxon>
        <taxon>Brevundimonas</taxon>
    </lineage>
</organism>
<evidence type="ECO:0000313" key="3">
    <source>
        <dbReference type="Proteomes" id="UP001156921"/>
    </source>
</evidence>
<feature type="domain" description="CHAT" evidence="1">
    <location>
        <begin position="131"/>
        <end position="325"/>
    </location>
</feature>
<reference evidence="3" key="1">
    <citation type="journal article" date="2019" name="Int. J. Syst. Evol. Microbiol.">
        <title>The Global Catalogue of Microorganisms (GCM) 10K type strain sequencing project: providing services to taxonomists for standard genome sequencing and annotation.</title>
        <authorList>
            <consortium name="The Broad Institute Genomics Platform"/>
            <consortium name="The Broad Institute Genome Sequencing Center for Infectious Disease"/>
            <person name="Wu L."/>
            <person name="Ma J."/>
        </authorList>
    </citation>
    <scope>NUCLEOTIDE SEQUENCE [LARGE SCALE GENOMIC DNA]</scope>
    <source>
        <strain evidence="3">NBRC 110107</strain>
    </source>
</reference>
<sequence>MSRQASVVSISGDYEETILQYAKHLGRSKNRRVVFDLIYGRGSKPRSRKQIAELLSKTGNTQVIQDALDELAKHHLITRVENGGQVKDGSRFLYGKAEPVRANRDKIVRYADNPSAAKKVPTKRRTAVEIAVSFVKPASRRSVAPRASGVRGARAKLKIALLVTNPDSRASLQTGVEARYIDESIRLSPRANEVDLKIVPAPTLPTLLDTLNSFGPTVLHFSGHAGGQALVFDNEKAGEDGGTVLDFDMIASVLGATRAKPKLLMLVACDTVDGAERFLDEVPVVIAMSDSIGDVAACDFSAQFYRTLSTGESISNALAQAKLVLKAKGYADADLPTLLTRSAGAADKSLL</sequence>
<protein>
    <recommendedName>
        <fullName evidence="1">CHAT domain-containing protein</fullName>
    </recommendedName>
</protein>
<dbReference type="Proteomes" id="UP001156921">
    <property type="component" value="Unassembled WGS sequence"/>
</dbReference>
<dbReference type="RefSeq" id="WP_284223467.1">
    <property type="nucleotide sequence ID" value="NZ_BSOY01000081.1"/>
</dbReference>
<dbReference type="Pfam" id="PF12770">
    <property type="entry name" value="CHAT"/>
    <property type="match status" value="1"/>
</dbReference>
<comment type="caution">
    <text evidence="2">The sequence shown here is derived from an EMBL/GenBank/DDBJ whole genome shotgun (WGS) entry which is preliminary data.</text>
</comment>
<dbReference type="EMBL" id="BSOY01000081">
    <property type="protein sequence ID" value="GLS02593.1"/>
    <property type="molecule type" value="Genomic_DNA"/>
</dbReference>
<dbReference type="InterPro" id="IPR024983">
    <property type="entry name" value="CHAT_dom"/>
</dbReference>
<proteinExistence type="predicted"/>
<accession>A0ABQ6BKW4</accession>
<evidence type="ECO:0000313" key="2">
    <source>
        <dbReference type="EMBL" id="GLS02593.1"/>
    </source>
</evidence>
<name>A0ABQ6BKW4_9CAUL</name>
<keyword evidence="3" id="KW-1185">Reference proteome</keyword>
<evidence type="ECO:0000259" key="1">
    <source>
        <dbReference type="Pfam" id="PF12770"/>
    </source>
</evidence>
<gene>
    <name evidence="2" type="ORF">GCM10007859_26200</name>
</gene>